<evidence type="ECO:0000256" key="4">
    <source>
        <dbReference type="SAM" id="SignalP"/>
    </source>
</evidence>
<proteinExistence type="inferred from homology"/>
<name>A0ABS4TNI6_9PSEU</name>
<dbReference type="EMBL" id="JAGINW010000001">
    <property type="protein sequence ID" value="MBP2325969.1"/>
    <property type="molecule type" value="Genomic_DNA"/>
</dbReference>
<dbReference type="PANTHER" id="PTHR30061">
    <property type="entry name" value="MALTOSE-BINDING PERIPLASMIC PROTEIN"/>
    <property type="match status" value="1"/>
</dbReference>
<evidence type="ECO:0000256" key="3">
    <source>
        <dbReference type="ARBA" id="ARBA00022729"/>
    </source>
</evidence>
<keyword evidence="2" id="KW-0813">Transport</keyword>
<dbReference type="InterPro" id="IPR006059">
    <property type="entry name" value="SBP"/>
</dbReference>
<dbReference type="RefSeq" id="WP_307855343.1">
    <property type="nucleotide sequence ID" value="NZ_JAGINW010000001.1"/>
</dbReference>
<evidence type="ECO:0000256" key="2">
    <source>
        <dbReference type="ARBA" id="ARBA00022448"/>
    </source>
</evidence>
<feature type="signal peptide" evidence="4">
    <location>
        <begin position="1"/>
        <end position="30"/>
    </location>
</feature>
<reference evidence="5 6" key="1">
    <citation type="submission" date="2021-03" db="EMBL/GenBank/DDBJ databases">
        <title>Sequencing the genomes of 1000 actinobacteria strains.</title>
        <authorList>
            <person name="Klenk H.-P."/>
        </authorList>
    </citation>
    <scope>NUCLEOTIDE SEQUENCE [LARGE SCALE GENOMIC DNA]</scope>
    <source>
        <strain evidence="5 6">DSM 46670</strain>
    </source>
</reference>
<dbReference type="Gene3D" id="3.40.190.10">
    <property type="entry name" value="Periplasmic binding protein-like II"/>
    <property type="match status" value="1"/>
</dbReference>
<accession>A0ABS4TNI6</accession>
<evidence type="ECO:0000256" key="1">
    <source>
        <dbReference type="ARBA" id="ARBA00008520"/>
    </source>
</evidence>
<keyword evidence="3 4" id="KW-0732">Signal</keyword>
<protein>
    <submittedName>
        <fullName evidence="5">Multiple sugar transport system substrate-binding protein</fullName>
    </submittedName>
</protein>
<evidence type="ECO:0000313" key="6">
    <source>
        <dbReference type="Proteomes" id="UP001519332"/>
    </source>
</evidence>
<dbReference type="SUPFAM" id="SSF53850">
    <property type="entry name" value="Periplasmic binding protein-like II"/>
    <property type="match status" value="1"/>
</dbReference>
<dbReference type="PROSITE" id="PS51257">
    <property type="entry name" value="PROKAR_LIPOPROTEIN"/>
    <property type="match status" value="1"/>
</dbReference>
<organism evidence="5 6">
    <name type="scientific">Kibdelosporangium banguiense</name>
    <dbReference type="NCBI Taxonomy" id="1365924"/>
    <lineage>
        <taxon>Bacteria</taxon>
        <taxon>Bacillati</taxon>
        <taxon>Actinomycetota</taxon>
        <taxon>Actinomycetes</taxon>
        <taxon>Pseudonocardiales</taxon>
        <taxon>Pseudonocardiaceae</taxon>
        <taxon>Kibdelosporangium</taxon>
    </lineage>
</organism>
<comment type="similarity">
    <text evidence="1">Belongs to the bacterial solute-binding protein 1 family.</text>
</comment>
<dbReference type="PANTHER" id="PTHR30061:SF50">
    <property type="entry name" value="MALTOSE_MALTODEXTRIN-BINDING PERIPLASMIC PROTEIN"/>
    <property type="match status" value="1"/>
</dbReference>
<comment type="caution">
    <text evidence="5">The sequence shown here is derived from an EMBL/GenBank/DDBJ whole genome shotgun (WGS) entry which is preliminary data.</text>
</comment>
<keyword evidence="6" id="KW-1185">Reference proteome</keyword>
<dbReference type="CDD" id="cd13585">
    <property type="entry name" value="PBP2_TMBP_like"/>
    <property type="match status" value="1"/>
</dbReference>
<dbReference type="Pfam" id="PF13416">
    <property type="entry name" value="SBP_bac_8"/>
    <property type="match status" value="1"/>
</dbReference>
<gene>
    <name evidence="5" type="ORF">JOF56_006354</name>
</gene>
<sequence>MRTRWQRGSARRVAATLAVLGLALSTVACGQDGAAEGGGATGQTLSIWTRAATEAQTRAFVEAYNKLGRNKVELTVVPNDSYLQQVSTAAGGRNLPDVLGADVVYAPNFIKQGFFQDVTSNVRALPFASSLAKSHVDAATQSEKVYAVPHTLDVSAIFYNKVLYRKAGLDPEKPPATLAEMAEHAAKIQQLGGGVSGSYFGGNCPGCMLFTMWPSIWADGGEVLSEDGTKALLDGSQAKDVFEVYRKMAAEAVVPEGARQENGNTWVSTFATGRIGVGPMGSTMLRLMNEGPELEIGVAPIRGTKGSESTFVGGDVVGVSSTSKKTAAAWDFISWTLSDQAQLDVLAARGDVLARTDLAAKAPADKRVAVFNEVVKKGRTPKAVNFGATFNDPQGPWLAMIRGAVFGPDLPGALRDNNPKVTALLSGKS</sequence>
<evidence type="ECO:0000313" key="5">
    <source>
        <dbReference type="EMBL" id="MBP2325969.1"/>
    </source>
</evidence>
<dbReference type="Proteomes" id="UP001519332">
    <property type="component" value="Unassembled WGS sequence"/>
</dbReference>
<feature type="chain" id="PRO_5046346800" evidence="4">
    <location>
        <begin position="31"/>
        <end position="429"/>
    </location>
</feature>
<keyword evidence="5" id="KW-0762">Sugar transport</keyword>